<keyword evidence="8" id="KW-1185">Reference proteome</keyword>
<dbReference type="InterPro" id="IPR051794">
    <property type="entry name" value="PG_Endopeptidase_C40"/>
</dbReference>
<dbReference type="GO" id="GO:0006508">
    <property type="term" value="P:proteolysis"/>
    <property type="evidence" value="ECO:0007669"/>
    <property type="project" value="UniProtKB-KW"/>
</dbReference>
<gene>
    <name evidence="7" type="ORF">Acy02nite_11880</name>
</gene>
<reference evidence="7" key="1">
    <citation type="submission" date="2021-01" db="EMBL/GenBank/DDBJ databases">
        <title>Whole genome shotgun sequence of Actinoplanes cyaneus NBRC 14990.</title>
        <authorList>
            <person name="Komaki H."/>
            <person name="Tamura T."/>
        </authorList>
    </citation>
    <scope>NUCLEOTIDE SEQUENCE</scope>
    <source>
        <strain evidence="7">NBRC 14990</strain>
    </source>
</reference>
<protein>
    <recommendedName>
        <fullName evidence="6">NlpC/P60 domain-containing protein</fullName>
    </recommendedName>
</protein>
<comment type="caution">
    <text evidence="7">The sequence shown here is derived from an EMBL/GenBank/DDBJ whole genome shotgun (WGS) entry which is preliminary data.</text>
</comment>
<evidence type="ECO:0000256" key="3">
    <source>
        <dbReference type="ARBA" id="ARBA00022801"/>
    </source>
</evidence>
<dbReference type="PANTHER" id="PTHR47359">
    <property type="entry name" value="PEPTIDOGLYCAN DL-ENDOPEPTIDASE CWLO"/>
    <property type="match status" value="1"/>
</dbReference>
<evidence type="ECO:0000256" key="4">
    <source>
        <dbReference type="ARBA" id="ARBA00022807"/>
    </source>
</evidence>
<feature type="chain" id="PRO_5037908121" description="NlpC/P60 domain-containing protein" evidence="5">
    <location>
        <begin position="45"/>
        <end position="278"/>
    </location>
</feature>
<dbReference type="SUPFAM" id="SSF54001">
    <property type="entry name" value="Cysteine proteinases"/>
    <property type="match status" value="1"/>
</dbReference>
<dbReference type="Proteomes" id="UP000619479">
    <property type="component" value="Unassembled WGS sequence"/>
</dbReference>
<dbReference type="PROSITE" id="PS51935">
    <property type="entry name" value="NLPC_P60"/>
    <property type="match status" value="1"/>
</dbReference>
<organism evidence="7 8">
    <name type="scientific">Actinoplanes cyaneus</name>
    <dbReference type="NCBI Taxonomy" id="52696"/>
    <lineage>
        <taxon>Bacteria</taxon>
        <taxon>Bacillati</taxon>
        <taxon>Actinomycetota</taxon>
        <taxon>Actinomycetes</taxon>
        <taxon>Micromonosporales</taxon>
        <taxon>Micromonosporaceae</taxon>
        <taxon>Actinoplanes</taxon>
    </lineage>
</organism>
<keyword evidence="4" id="KW-0788">Thiol protease</keyword>
<dbReference type="EMBL" id="BOMH01000007">
    <property type="protein sequence ID" value="GID63307.1"/>
    <property type="molecule type" value="Genomic_DNA"/>
</dbReference>
<evidence type="ECO:0000259" key="6">
    <source>
        <dbReference type="PROSITE" id="PS51935"/>
    </source>
</evidence>
<proteinExistence type="inferred from homology"/>
<dbReference type="PANTHER" id="PTHR47359:SF3">
    <property type="entry name" value="NLP_P60 DOMAIN-CONTAINING PROTEIN-RELATED"/>
    <property type="match status" value="1"/>
</dbReference>
<evidence type="ECO:0000256" key="2">
    <source>
        <dbReference type="ARBA" id="ARBA00022670"/>
    </source>
</evidence>
<dbReference type="InterPro" id="IPR000064">
    <property type="entry name" value="NLP_P60_dom"/>
</dbReference>
<keyword evidence="5" id="KW-0732">Signal</keyword>
<dbReference type="Pfam" id="PF00877">
    <property type="entry name" value="NLPC_P60"/>
    <property type="match status" value="1"/>
</dbReference>
<comment type="similarity">
    <text evidence="1">Belongs to the peptidase C40 family.</text>
</comment>
<evidence type="ECO:0000313" key="8">
    <source>
        <dbReference type="Proteomes" id="UP000619479"/>
    </source>
</evidence>
<dbReference type="GO" id="GO:0008234">
    <property type="term" value="F:cysteine-type peptidase activity"/>
    <property type="evidence" value="ECO:0007669"/>
    <property type="project" value="UniProtKB-KW"/>
</dbReference>
<evidence type="ECO:0000256" key="5">
    <source>
        <dbReference type="SAM" id="SignalP"/>
    </source>
</evidence>
<evidence type="ECO:0000313" key="7">
    <source>
        <dbReference type="EMBL" id="GID63307.1"/>
    </source>
</evidence>
<keyword evidence="2" id="KW-0645">Protease</keyword>
<feature type="domain" description="NlpC/P60" evidence="6">
    <location>
        <begin position="160"/>
        <end position="278"/>
    </location>
</feature>
<accession>A0A919M2B6</accession>
<dbReference type="Gene3D" id="3.90.1720.10">
    <property type="entry name" value="endopeptidase domain like (from Nostoc punctiforme)"/>
    <property type="match status" value="1"/>
</dbReference>
<evidence type="ECO:0000256" key="1">
    <source>
        <dbReference type="ARBA" id="ARBA00007074"/>
    </source>
</evidence>
<feature type="signal peptide" evidence="5">
    <location>
        <begin position="1"/>
        <end position="44"/>
    </location>
</feature>
<dbReference type="AlphaFoldDB" id="A0A919M2B6"/>
<dbReference type="InterPro" id="IPR038765">
    <property type="entry name" value="Papain-like_cys_pep_sf"/>
</dbReference>
<keyword evidence="3" id="KW-0378">Hydrolase</keyword>
<dbReference type="RefSeq" id="WP_239174258.1">
    <property type="nucleotide sequence ID" value="NZ_BOMH01000007.1"/>
</dbReference>
<sequence length="278" mass="29405">MHQHSSGRHRAARNRRLTGATTAALSLGLCLCAGQLMTATAAQAATTTTPVSSTATVKAAAAKVKPTMTTRVSVRTIAYGAKTKVTAKVVNPRTGKAAKGTVRLQGYVNGKWVLLAKRTVPSNGTVGFTVAPKSTMWVRTLFIGTGYTQVSHQAKIYVKGNSGAKVLAEAKKHTGALYKFAAAGPTRFDCSGFTQYVYKKAAGKNLPHKADGQQKAGKAVSKSNKRVGDLIVFRSGSHGYHVGIYAGGGYMYDSPHTGARVGKHKMYGSNYVVRRLVA</sequence>
<name>A0A919M2B6_9ACTN</name>